<evidence type="ECO:0000313" key="7">
    <source>
        <dbReference type="Proteomes" id="UP000628984"/>
    </source>
</evidence>
<dbReference type="GO" id="GO:0016301">
    <property type="term" value="F:kinase activity"/>
    <property type="evidence" value="ECO:0007669"/>
    <property type="project" value="UniProtKB-KW"/>
</dbReference>
<name>A0A918J0V4_9RHOB</name>
<evidence type="ECO:0000259" key="5">
    <source>
        <dbReference type="Pfam" id="PF02782"/>
    </source>
</evidence>
<comment type="caution">
    <text evidence="6">The sequence shown here is derived from an EMBL/GenBank/DDBJ whole genome shotgun (WGS) entry which is preliminary data.</text>
</comment>
<comment type="similarity">
    <text evidence="1">Belongs to the FGGY kinase family.</text>
</comment>
<evidence type="ECO:0000256" key="1">
    <source>
        <dbReference type="ARBA" id="ARBA00009156"/>
    </source>
</evidence>
<sequence length="505" mass="53436">MAHVIGIDIGTTAIKAAIFDADGRLSGSHTQEYDLLTPSSGIVELDAPTYVAAFKAAVAGAIQDAGVDRDAIVSLGISAQGETLFLLDDTGEPLRNAIVWMDTRANAQAERIEAQLGRELIHRTTGQVGMSALWPASKILWLKENEPEAFAATAKFALIEDYFIQLLTGQLVSEDSLLCSTMLWDINTRRYWPQMLDLLGIAEAQLPEIRQPGSAVGRITAEAAAAFGLGPDTLICLGALDQACGAIGVGNVRPGIFSESTGAALTSVAMADRPVIDPSGQMPCFASGLPGMYMIHAFSTGGMAIRWFRDTFCAAEMAQEAAGGPNAYAAIDAAVARTPPGADGLRVLPHLQGSGPPDSDSHAKAVFLNVTLAHGKDHFARGIMEGVTMVLLRMIEATRALGVEVDEIRALSGGAKSPVWCQIKADAAGLSLRTMKTTDYAACLGAAILAGVAAKIWTSVEDTATRLAEAERTYAPDPARKDLYTSMLAEYRQLTAELTPVFRRG</sequence>
<reference evidence="6" key="1">
    <citation type="journal article" date="2014" name="Int. J. Syst. Evol. Microbiol.">
        <title>Complete genome sequence of Corynebacterium casei LMG S-19264T (=DSM 44701T), isolated from a smear-ripened cheese.</title>
        <authorList>
            <consortium name="US DOE Joint Genome Institute (JGI-PGF)"/>
            <person name="Walter F."/>
            <person name="Albersmeier A."/>
            <person name="Kalinowski J."/>
            <person name="Ruckert C."/>
        </authorList>
    </citation>
    <scope>NUCLEOTIDE SEQUENCE</scope>
    <source>
        <strain evidence="6">KCTC 23714</strain>
    </source>
</reference>
<keyword evidence="2" id="KW-0808">Transferase</keyword>
<dbReference type="InterPro" id="IPR043129">
    <property type="entry name" value="ATPase_NBD"/>
</dbReference>
<dbReference type="InterPro" id="IPR018485">
    <property type="entry name" value="FGGY_C"/>
</dbReference>
<dbReference type="RefSeq" id="WP_189634617.1">
    <property type="nucleotide sequence ID" value="NZ_BMYQ01000010.1"/>
</dbReference>
<dbReference type="Proteomes" id="UP000628984">
    <property type="component" value="Unassembled WGS sequence"/>
</dbReference>
<evidence type="ECO:0000313" key="6">
    <source>
        <dbReference type="EMBL" id="GGW38874.1"/>
    </source>
</evidence>
<dbReference type="EMBL" id="BMYQ01000010">
    <property type="protein sequence ID" value="GGW38874.1"/>
    <property type="molecule type" value="Genomic_DNA"/>
</dbReference>
<gene>
    <name evidence="6" type="ORF">GCM10011452_29110</name>
</gene>
<protein>
    <submittedName>
        <fullName evidence="6">Xylulokinase</fullName>
    </submittedName>
</protein>
<accession>A0A918J0V4</accession>
<feature type="domain" description="Carbohydrate kinase FGGY N-terminal" evidence="4">
    <location>
        <begin position="4"/>
        <end position="248"/>
    </location>
</feature>
<organism evidence="6 7">
    <name type="scientific">Gemmobacter lanyuensis</name>
    <dbReference type="NCBI Taxonomy" id="1054497"/>
    <lineage>
        <taxon>Bacteria</taxon>
        <taxon>Pseudomonadati</taxon>
        <taxon>Pseudomonadota</taxon>
        <taxon>Alphaproteobacteria</taxon>
        <taxon>Rhodobacterales</taxon>
        <taxon>Paracoccaceae</taxon>
        <taxon>Gemmobacter</taxon>
    </lineage>
</organism>
<dbReference type="Pfam" id="PF02782">
    <property type="entry name" value="FGGY_C"/>
    <property type="match status" value="1"/>
</dbReference>
<dbReference type="CDD" id="cd07773">
    <property type="entry name" value="ASKHA_NBD_FGGY_FK"/>
    <property type="match status" value="1"/>
</dbReference>
<dbReference type="AlphaFoldDB" id="A0A918J0V4"/>
<dbReference type="GO" id="GO:0005975">
    <property type="term" value="P:carbohydrate metabolic process"/>
    <property type="evidence" value="ECO:0007669"/>
    <property type="project" value="InterPro"/>
</dbReference>
<dbReference type="PIRSF" id="PIRSF000538">
    <property type="entry name" value="GlpK"/>
    <property type="match status" value="1"/>
</dbReference>
<dbReference type="PANTHER" id="PTHR43095">
    <property type="entry name" value="SUGAR KINASE"/>
    <property type="match status" value="1"/>
</dbReference>
<evidence type="ECO:0000256" key="2">
    <source>
        <dbReference type="ARBA" id="ARBA00022679"/>
    </source>
</evidence>
<dbReference type="InterPro" id="IPR018484">
    <property type="entry name" value="FGGY_N"/>
</dbReference>
<evidence type="ECO:0000256" key="3">
    <source>
        <dbReference type="ARBA" id="ARBA00022777"/>
    </source>
</evidence>
<dbReference type="InterPro" id="IPR000577">
    <property type="entry name" value="Carb_kinase_FGGY"/>
</dbReference>
<dbReference type="InterPro" id="IPR050406">
    <property type="entry name" value="FGGY_Carb_Kinase"/>
</dbReference>
<evidence type="ECO:0000259" key="4">
    <source>
        <dbReference type="Pfam" id="PF00370"/>
    </source>
</evidence>
<keyword evidence="7" id="KW-1185">Reference proteome</keyword>
<dbReference type="Gene3D" id="3.30.420.40">
    <property type="match status" value="2"/>
</dbReference>
<dbReference type="SUPFAM" id="SSF53067">
    <property type="entry name" value="Actin-like ATPase domain"/>
    <property type="match status" value="2"/>
</dbReference>
<feature type="domain" description="Carbohydrate kinase FGGY C-terminal" evidence="5">
    <location>
        <begin position="272"/>
        <end position="454"/>
    </location>
</feature>
<reference evidence="6" key="2">
    <citation type="submission" date="2020-09" db="EMBL/GenBank/DDBJ databases">
        <authorList>
            <person name="Sun Q."/>
            <person name="Kim S."/>
        </authorList>
    </citation>
    <scope>NUCLEOTIDE SEQUENCE</scope>
    <source>
        <strain evidence="6">KCTC 23714</strain>
    </source>
</reference>
<keyword evidence="3" id="KW-0418">Kinase</keyword>
<dbReference type="Pfam" id="PF00370">
    <property type="entry name" value="FGGY_N"/>
    <property type="match status" value="1"/>
</dbReference>
<proteinExistence type="inferred from homology"/>